<name>A0A812SMB3_9DINO</name>
<feature type="region of interest" description="Disordered" evidence="1">
    <location>
        <begin position="1914"/>
        <end position="1936"/>
    </location>
</feature>
<proteinExistence type="predicted"/>
<gene>
    <name evidence="3" type="primary">GIP</name>
    <name evidence="3" type="ORF">SNAT2548_LOCUS27593</name>
</gene>
<feature type="compositionally biased region" description="Basic and acidic residues" evidence="1">
    <location>
        <begin position="134"/>
        <end position="154"/>
    </location>
</feature>
<evidence type="ECO:0000313" key="4">
    <source>
        <dbReference type="Proteomes" id="UP000604046"/>
    </source>
</evidence>
<feature type="compositionally biased region" description="Basic and acidic residues" evidence="1">
    <location>
        <begin position="1276"/>
        <end position="1288"/>
    </location>
</feature>
<feature type="region of interest" description="Disordered" evidence="1">
    <location>
        <begin position="437"/>
        <end position="461"/>
    </location>
</feature>
<reference evidence="3" key="1">
    <citation type="submission" date="2021-02" db="EMBL/GenBank/DDBJ databases">
        <authorList>
            <person name="Dougan E. K."/>
            <person name="Rhodes N."/>
            <person name="Thang M."/>
            <person name="Chan C."/>
        </authorList>
    </citation>
    <scope>NUCLEOTIDE SEQUENCE</scope>
</reference>
<comment type="caution">
    <text evidence="3">The sequence shown here is derived from an EMBL/GenBank/DDBJ whole genome shotgun (WGS) entry which is preliminary data.</text>
</comment>
<dbReference type="SUPFAM" id="SSF53098">
    <property type="entry name" value="Ribonuclease H-like"/>
    <property type="match status" value="1"/>
</dbReference>
<keyword evidence="4" id="KW-1185">Reference proteome</keyword>
<dbReference type="InterPro" id="IPR012337">
    <property type="entry name" value="RNaseH-like_sf"/>
</dbReference>
<feature type="region of interest" description="Disordered" evidence="1">
    <location>
        <begin position="1"/>
        <end position="154"/>
    </location>
</feature>
<feature type="compositionally biased region" description="Basic and acidic residues" evidence="1">
    <location>
        <begin position="185"/>
        <end position="195"/>
    </location>
</feature>
<feature type="compositionally biased region" description="Basic and acidic residues" evidence="1">
    <location>
        <begin position="14"/>
        <end position="30"/>
    </location>
</feature>
<dbReference type="PROSITE" id="PS50994">
    <property type="entry name" value="INTEGRASE"/>
    <property type="match status" value="1"/>
</dbReference>
<protein>
    <submittedName>
        <fullName evidence="3">GIP protein</fullName>
    </submittedName>
</protein>
<dbReference type="OrthoDB" id="439097at2759"/>
<dbReference type="GO" id="GO:0003676">
    <property type="term" value="F:nucleic acid binding"/>
    <property type="evidence" value="ECO:0007669"/>
    <property type="project" value="InterPro"/>
</dbReference>
<sequence>MSIPFDGGDGSVRSGHEPEEPAERGDREDAPPSVTSEGDPWAKQGSWEGRQQSSGAWESRDSEWANWQSRAGHRESGRWECHYQPDSGREGSWTASTEDASNAPRWWRDPWQPQAAPSADGRDGRWDPGLFGHAQEDPWADGRDGRRQGYDYPHRDEVSGTKWTNEDSTTRAWTGWRHFGGGFRSDDQVWDDRPRPQGRPSEKLSVPSFSAEDGDDVGTSARSYLRQIEAWRRMTLLPPQQQGLVLYQHLGGKAWVAAEELDVDQLSSAGGVSYLVSWITARFLDLEITRIGKAFSEFFRRLRRRPGQSIRDYNSEYDRLHARLREVGCNLPEACAAWVYVDRLQLDETAELNLLASVGNSYSLQKLQQAAVIHDRGHRKPWEGAKGKKLHNTHMTDAYDDSDADSLGDEEGEGVAEEVATAYVAFQNAKAKYRDQKKSRGYDVATDKDKGRDGGKEGNAREERIRAMKAKSFCSGCGRRGHWHKDSQCPNNRAAASGDVKEVEVCYNLPSEVFAVKHSKHSLLGITDTACARTVAGTRWLQDYTDALEVLGMKPALHKECEAFRFGAGKVYYSSFYVIVSFELGDKIVEVKTSIISGDIPLLLSKAVLGKLGMIYNVGTGDADFVEVGLRGYRLVTTASGHPAIPIVPAKPAETGDPLLPVEDLRLQSREYMVYAVACAAGSTDRGSSMLNLFHDKKLDPGVKGMLIHPRFQHSTFLSWWQATKVTGDFWVERLCSVRASVGPCLLLRDRQPMEPRACGNPPAISKMTKAQLLEECNRVGLLVHHSWSVEELKSCIQEHRQAHQEVGARMTRLHQMNMEQLRLQAKELGIQFVSKTSKGSLLRMIRDNINTPAETLMPIGKWKGLQYKEIPKEYGEWCLQELNSNSDPDFVRFARWYENDKKARERSYVGTGSDMSAPFPRSPTSRPGTSAVATGSSDQMSSTRTDWSVVSAAMSEKQRVIPVEATPNKKRAGNAETTRMEAEIDEEALEEIRRLEAQLAVLKNKAGYPGCCGDFDLQDGITEEEILLASKNNCTYLIAEAEETYEGPLVNPLLSQARNAYVNGDFSFSTCRELLEGARLLRSTMSRGSAFKQQDQDPDKRPHEHTLFGLFTHGGVHGLTKATESNDWVARYVNAFGKFHLPEGTTWTSVSVMCNVAAGVHCDYNNSPDSYNHAISFGQTKGGELWIEEKIEGQEQGLRQDLLWKKDKQGNWIPGTVQSTLGNFKSFKPGLKHAVLPWEGDRWSLVYHTTRSITKIGKEIRDRLRKTGFPLPRKGRQDQSGERQREKKPNKRTRNVLAANASKIGVLLTTLVAAVTSYMCDFGMPEVKPDPIVMFEIGGLDGTSEAVDLGKAVLEPMSWEDYSDPDRQETAYHFVCAASPRELRLHMHDLPSSGCEAVIALISRQLDDGGCVVLQGEDLHGIADKFPEYIRYRQGDGDTAWVVLERKKEAQRTVPSDFPPYSVCVVGEAAEEDERQPADFVGNGSAITFDTAASSLVQGALRRLHQNLGHPRCEDLVRHLRLAGCEPEVLKVAKSLKCQVCDNTSKPKIARPSTVPRMLDFNQCVGADLLFAHDVDDVRHTFLNLVDWGTSYQVVVEIKGTSAPDLERAFNDFWLTPFGPPSTMSVDLEGGLQKGLGRLCDWHNIKVKHVAAQGHWQAGITERQGAWWKDIWERVVHDMSISKNEAHLAATCVTSAKNQLRRRCGHSPFSWVFGRDPRMPEDLLDPDSGEKVTWDVSAESKFQRQMAVRSAARIAFHKSQGDDRLRKALMQRARTTSRPYEIGEPVHFWHQPKNRRRGRWAGPAVVVGNEGGNYWISRNGRCRLTAPEHLRPSGPEEVGELLQMRGVQREVARLLEADLDEDDTYDGDQMVSDLDLDLQGYSPTELDPDEEMAVAEEDPLLDASEGVVLEADEGEEMRRPTRRLKRKTAPGNVDWDAEPHQAMIMKRDLTKRGVEKRQEKELRWSEIPNDQKELFKSAERVQWDEHISFDALEAVSLETSDWIRENISSDRILRCRWAYKDKNWARRRNAGADAPNIPWKCKSRLVIAGHTDPDLGSSQLTTDAPTLSRTGLLCLMQRLANGLREQDPWTVSAGDIRCAFLTGGYLRREEELFLHQPSTGFPGLHPRQLVRIKKNIFGLATSPHEWWQDLQSGILDMKIEHEDGVFKFCQSPMDPCVFALRRWDGKKFSGRAVAFVGTHVDDLLVVGPGSLAEKMKEQLSRAFPIDSWEQDVFNYVGVEIVCTKDSVRVNQTGYVDTRLFLLPLPKGCRDEDLAGVDLIADNRSLVGALSWVSAQTRPDLTCGISLAQQVQKAPTYGDIRFTNSLSIRATQYRDAGLEFHPLDPDNMVTLVYHDAAWANAFEGDIGEEGFELYEDDKVAGLQRDVPPSFHAGRKAKRQNSRVASQLGGLILFANKTSIGRQAGHVNVVDWKSRAGQRVCRSTFGAETQACVEGLEGGQYVRSFYESLVEGEIIEVQQAKMPLLCLSDCRSLYDHLHKQGVPRVPQDRRLAIDLAALRQQLKFERWSSKLPLAWVPSPAQLGDILTKPQDSKSWWADIAAQLLIPVACDEGDGLANRRFVIDGRTSVKHRELLRPLYDVYDGPRIGIQESSPI</sequence>
<dbReference type="Pfam" id="PF07727">
    <property type="entry name" value="RVT_2"/>
    <property type="match status" value="1"/>
</dbReference>
<dbReference type="InterPro" id="IPR013103">
    <property type="entry name" value="RVT_2"/>
</dbReference>
<evidence type="ECO:0000256" key="1">
    <source>
        <dbReference type="SAM" id="MobiDB-lite"/>
    </source>
</evidence>
<dbReference type="InterPro" id="IPR036397">
    <property type="entry name" value="RNaseH_sf"/>
</dbReference>
<dbReference type="Proteomes" id="UP000604046">
    <property type="component" value="Unassembled WGS sequence"/>
</dbReference>
<feature type="domain" description="Integrase catalytic" evidence="2">
    <location>
        <begin position="1553"/>
        <end position="1717"/>
    </location>
</feature>
<dbReference type="InterPro" id="IPR001584">
    <property type="entry name" value="Integrase_cat-core"/>
</dbReference>
<feature type="compositionally biased region" description="Basic and acidic residues" evidence="1">
    <location>
        <begin position="72"/>
        <end position="89"/>
    </location>
</feature>
<feature type="region of interest" description="Disordered" evidence="1">
    <location>
        <begin position="908"/>
        <end position="944"/>
    </location>
</feature>
<feature type="region of interest" description="Disordered" evidence="1">
    <location>
        <begin position="1268"/>
        <end position="1296"/>
    </location>
</feature>
<evidence type="ECO:0000313" key="3">
    <source>
        <dbReference type="EMBL" id="CAE7492417.1"/>
    </source>
</evidence>
<evidence type="ECO:0000259" key="2">
    <source>
        <dbReference type="PROSITE" id="PS50994"/>
    </source>
</evidence>
<dbReference type="EMBL" id="CAJNDS010002479">
    <property type="protein sequence ID" value="CAE7492417.1"/>
    <property type="molecule type" value="Genomic_DNA"/>
</dbReference>
<accession>A0A812SMB3</accession>
<feature type="compositionally biased region" description="Polar residues" evidence="1">
    <location>
        <begin position="923"/>
        <end position="944"/>
    </location>
</feature>
<dbReference type="GO" id="GO:0015074">
    <property type="term" value="P:DNA integration"/>
    <property type="evidence" value="ECO:0007669"/>
    <property type="project" value="InterPro"/>
</dbReference>
<dbReference type="Gene3D" id="3.30.420.10">
    <property type="entry name" value="Ribonuclease H-like superfamily/Ribonuclease H"/>
    <property type="match status" value="1"/>
</dbReference>
<organism evidence="3 4">
    <name type="scientific">Symbiodinium natans</name>
    <dbReference type="NCBI Taxonomy" id="878477"/>
    <lineage>
        <taxon>Eukaryota</taxon>
        <taxon>Sar</taxon>
        <taxon>Alveolata</taxon>
        <taxon>Dinophyceae</taxon>
        <taxon>Suessiales</taxon>
        <taxon>Symbiodiniaceae</taxon>
        <taxon>Symbiodinium</taxon>
    </lineage>
</organism>
<feature type="region of interest" description="Disordered" evidence="1">
    <location>
        <begin position="185"/>
        <end position="217"/>
    </location>
</feature>